<evidence type="ECO:0008006" key="3">
    <source>
        <dbReference type="Google" id="ProtNLM"/>
    </source>
</evidence>
<dbReference type="SUPFAM" id="SSF55785">
    <property type="entry name" value="PYP-like sensor domain (PAS domain)"/>
    <property type="match status" value="1"/>
</dbReference>
<protein>
    <recommendedName>
        <fullName evidence="3">PAS fold-containing protein</fullName>
    </recommendedName>
</protein>
<evidence type="ECO:0000313" key="2">
    <source>
        <dbReference type="Proteomes" id="UP001300692"/>
    </source>
</evidence>
<gene>
    <name evidence="1" type="ORF">N7U62_06920</name>
</gene>
<dbReference type="EMBL" id="JAOYOD010000001">
    <property type="protein sequence ID" value="MCV9386388.1"/>
    <property type="molecule type" value="Genomic_DNA"/>
</dbReference>
<accession>A0ABT3CRS1</accession>
<dbReference type="InterPro" id="IPR035965">
    <property type="entry name" value="PAS-like_dom_sf"/>
</dbReference>
<dbReference type="Gene3D" id="3.30.450.20">
    <property type="entry name" value="PAS domain"/>
    <property type="match status" value="1"/>
</dbReference>
<organism evidence="1 2">
    <name type="scientific">Reichenbachiella ulvae</name>
    <dbReference type="NCBI Taxonomy" id="2980104"/>
    <lineage>
        <taxon>Bacteria</taxon>
        <taxon>Pseudomonadati</taxon>
        <taxon>Bacteroidota</taxon>
        <taxon>Cytophagia</taxon>
        <taxon>Cytophagales</taxon>
        <taxon>Reichenbachiellaceae</taxon>
        <taxon>Reichenbachiella</taxon>
    </lineage>
</organism>
<evidence type="ECO:0000313" key="1">
    <source>
        <dbReference type="EMBL" id="MCV9386388.1"/>
    </source>
</evidence>
<proteinExistence type="predicted"/>
<name>A0ABT3CRS1_9BACT</name>
<comment type="caution">
    <text evidence="1">The sequence shown here is derived from an EMBL/GenBank/DDBJ whole genome shotgun (WGS) entry which is preliminary data.</text>
</comment>
<dbReference type="Proteomes" id="UP001300692">
    <property type="component" value="Unassembled WGS sequence"/>
</dbReference>
<dbReference type="RefSeq" id="WP_264137176.1">
    <property type="nucleotide sequence ID" value="NZ_JAOYOD010000001.1"/>
</dbReference>
<reference evidence="1 2" key="1">
    <citation type="submission" date="2022-10" db="EMBL/GenBank/DDBJ databases">
        <title>Comparative genomics and taxonomic characterization of three novel marine species of genus Reichenbachiella exhibiting antioxidant and polysaccharide degradation activities.</title>
        <authorList>
            <person name="Muhammad N."/>
            <person name="Lee Y.-J."/>
            <person name="Ko J."/>
            <person name="Kim S.-G."/>
        </authorList>
    </citation>
    <scope>NUCLEOTIDE SEQUENCE [LARGE SCALE GENOMIC DNA]</scope>
    <source>
        <strain evidence="1 2">ABR2-5</strain>
    </source>
</reference>
<sequence>MQRPKNDTQLPEWIEKSTHLMALVFDQEGRVMRFNNSCKDNYSLLESPELKRVLVFSPNSRELRLDIIAHLSPENSQELSFWMESTDACLSLGRGWEVSPLTDRSEDKFIAIKALTQVQTELDNEASSVQLPVQKMKGFLFDYTLAPDGETSFSIISFGAGSILKRKNNQVDLPELLNWIHPMDIEGMKESFFESGVSLKPWEYTFRYFLSSTDLQWAQGFAYPRKKRDGGVHWHGFIYDVTERVEFESRLIKQQKELEEIAFLQAHEFRRPVANMLGLFDLVEMELRKDKPCFDQFESLLGLMKISVKEADEVIAKIVQRTAQSTGLERPI</sequence>
<keyword evidence="2" id="KW-1185">Reference proteome</keyword>